<dbReference type="KEGG" id="dra:DR_0988"/>
<feature type="chain" id="PRO_5009974301" evidence="3">
    <location>
        <begin position="22"/>
        <end position="160"/>
    </location>
</feature>
<dbReference type="Pfam" id="PF03938">
    <property type="entry name" value="OmpH"/>
    <property type="match status" value="1"/>
</dbReference>
<dbReference type="RefSeq" id="WP_010887631.1">
    <property type="nucleotide sequence ID" value="NC_001263.1"/>
</dbReference>
<accession>Q9RVN9</accession>
<dbReference type="InterPro" id="IPR024930">
    <property type="entry name" value="Skp_dom_sf"/>
</dbReference>
<gene>
    <name evidence="4" type="ordered locus">DR_0988</name>
</gene>
<protein>
    <submittedName>
        <fullName evidence="4">Uncharacterized protein</fullName>
    </submittedName>
</protein>
<dbReference type="InterPro" id="IPR005632">
    <property type="entry name" value="Chaperone_Skp"/>
</dbReference>
<evidence type="ECO:0000256" key="1">
    <source>
        <dbReference type="ARBA" id="ARBA00009091"/>
    </source>
</evidence>
<dbReference type="AlphaFoldDB" id="Q9RVN9"/>
<dbReference type="GeneID" id="69517235"/>
<evidence type="ECO:0000256" key="3">
    <source>
        <dbReference type="SAM" id="SignalP"/>
    </source>
</evidence>
<dbReference type="PaxDb" id="243230-DR_0988"/>
<proteinExistence type="inferred from homology"/>
<reference evidence="4 5" key="1">
    <citation type="journal article" date="1999" name="Science">
        <title>Genome sequence of the radioresistant bacterium Deinococcus radiodurans R1.</title>
        <authorList>
            <person name="White O."/>
            <person name="Eisen J.A."/>
            <person name="Heidelberg J.F."/>
            <person name="Hickey E.K."/>
            <person name="Peterson J.D."/>
            <person name="Dodson R.J."/>
            <person name="Haft D.H."/>
            <person name="Gwinn M.L."/>
            <person name="Nelson W.C."/>
            <person name="Richardson D.L."/>
            <person name="Moffat K.S."/>
            <person name="Qin H."/>
            <person name="Jiang L."/>
            <person name="Pamphile W."/>
            <person name="Crosby M."/>
            <person name="Shen M."/>
            <person name="Vamathevan J.J."/>
            <person name="Lam P."/>
            <person name="McDonald L."/>
            <person name="Utterback T."/>
            <person name="Zalewski C."/>
            <person name="Makarova K.S."/>
            <person name="Aravind L."/>
            <person name="Daly M.J."/>
            <person name="Minton K.W."/>
            <person name="Fleischmann R.D."/>
            <person name="Ketchum K.A."/>
            <person name="Nelson K.E."/>
            <person name="Salzberg S."/>
            <person name="Smith H.O."/>
            <person name="Venter J.C."/>
            <person name="Fraser C.M."/>
        </authorList>
    </citation>
    <scope>NUCLEOTIDE SEQUENCE [LARGE SCALE GENOMIC DNA]</scope>
    <source>
        <strain evidence="5">ATCC 13939 / DSM 20539 / JCM 16871 / LMG 4051 / NBRC 15346 / NCIMB 9279 / R1 / VKM B-1422</strain>
    </source>
</reference>
<evidence type="ECO:0000313" key="5">
    <source>
        <dbReference type="Proteomes" id="UP000002524"/>
    </source>
</evidence>
<evidence type="ECO:0000256" key="2">
    <source>
        <dbReference type="ARBA" id="ARBA00022729"/>
    </source>
</evidence>
<keyword evidence="5" id="KW-1185">Reference proteome</keyword>
<dbReference type="HOGENOM" id="CLU_136142_1_0_0"/>
<dbReference type="eggNOG" id="COG2825">
    <property type="taxonomic scope" value="Bacteria"/>
</dbReference>
<dbReference type="SMART" id="SM00935">
    <property type="entry name" value="OmpH"/>
    <property type="match status" value="1"/>
</dbReference>
<evidence type="ECO:0000313" key="4">
    <source>
        <dbReference type="EMBL" id="AAF10569.1"/>
    </source>
</evidence>
<dbReference type="Proteomes" id="UP000002524">
    <property type="component" value="Chromosome 1"/>
</dbReference>
<dbReference type="PIR" id="F75450">
    <property type="entry name" value="F75450"/>
</dbReference>
<comment type="similarity">
    <text evidence="1">Belongs to the Skp family.</text>
</comment>
<dbReference type="GO" id="GO:0051082">
    <property type="term" value="F:unfolded protein binding"/>
    <property type="evidence" value="ECO:0007669"/>
    <property type="project" value="InterPro"/>
</dbReference>
<dbReference type="EnsemblBacteria" id="AAF10569">
    <property type="protein sequence ID" value="AAF10569"/>
    <property type="gene ID" value="DR_0988"/>
</dbReference>
<dbReference type="Gene3D" id="3.30.910.20">
    <property type="entry name" value="Skp domain"/>
    <property type="match status" value="1"/>
</dbReference>
<dbReference type="SUPFAM" id="SSF111384">
    <property type="entry name" value="OmpH-like"/>
    <property type="match status" value="1"/>
</dbReference>
<dbReference type="InParanoid" id="Q9RVN9"/>
<dbReference type="OrthoDB" id="73897at2"/>
<dbReference type="EMBL" id="AE000513">
    <property type="protein sequence ID" value="AAF10569.1"/>
    <property type="molecule type" value="Genomic_DNA"/>
</dbReference>
<dbReference type="PATRIC" id="fig|243230.17.peg.1178"/>
<organism evidence="4 5">
    <name type="scientific">Deinococcus radiodurans (strain ATCC 13939 / DSM 20539 / JCM 16871 / CCUG 27074 / LMG 4051 / NBRC 15346 / NCIMB 9279 / VKM B-1422 / R1)</name>
    <dbReference type="NCBI Taxonomy" id="243230"/>
    <lineage>
        <taxon>Bacteria</taxon>
        <taxon>Thermotogati</taxon>
        <taxon>Deinococcota</taxon>
        <taxon>Deinococci</taxon>
        <taxon>Deinococcales</taxon>
        <taxon>Deinococcaceae</taxon>
        <taxon>Deinococcus</taxon>
    </lineage>
</organism>
<name>Q9RVN9_DEIRA</name>
<dbReference type="PANTHER" id="PTHR35089">
    <property type="entry name" value="CHAPERONE PROTEIN SKP"/>
    <property type="match status" value="1"/>
</dbReference>
<keyword evidence="2 3" id="KW-0732">Signal</keyword>
<sequence>MKLHRPLLLLPLFLLATVPQAQTKNTRLGFVNVQKVVAAVPGGGPYLDLRRKVDTDLAKRQANIQQLTVKANRTRAKADADALKKAQQSFVTAQKNYQTRLAESFKPIGKRVDSTIAAVAKSNGFGVLFDYEVAASSKLVVYANTAKTDLTPAVLKALKK</sequence>
<dbReference type="PANTHER" id="PTHR35089:SF1">
    <property type="entry name" value="CHAPERONE PROTEIN SKP"/>
    <property type="match status" value="1"/>
</dbReference>
<dbReference type="STRING" id="243230.DR_0988"/>
<feature type="signal peptide" evidence="3">
    <location>
        <begin position="1"/>
        <end position="21"/>
    </location>
</feature>